<dbReference type="AlphaFoldDB" id="A0A8H5G3S4"/>
<dbReference type="SUPFAM" id="SSF52047">
    <property type="entry name" value="RNI-like"/>
    <property type="match status" value="1"/>
</dbReference>
<dbReference type="Gene3D" id="3.80.10.10">
    <property type="entry name" value="Ribonuclease Inhibitor"/>
    <property type="match status" value="1"/>
</dbReference>
<dbReference type="Proteomes" id="UP000559256">
    <property type="component" value="Unassembled WGS sequence"/>
</dbReference>
<proteinExistence type="predicted"/>
<evidence type="ECO:0000256" key="1">
    <source>
        <dbReference type="SAM" id="MobiDB-lite"/>
    </source>
</evidence>
<dbReference type="OrthoDB" id="3172239at2759"/>
<reference evidence="2 3" key="1">
    <citation type="journal article" date="2020" name="ISME J.">
        <title>Uncovering the hidden diversity of litter-decomposition mechanisms in mushroom-forming fungi.</title>
        <authorList>
            <person name="Floudas D."/>
            <person name="Bentzer J."/>
            <person name="Ahren D."/>
            <person name="Johansson T."/>
            <person name="Persson P."/>
            <person name="Tunlid A."/>
        </authorList>
    </citation>
    <scope>NUCLEOTIDE SEQUENCE [LARGE SCALE GENOMIC DNA]</scope>
    <source>
        <strain evidence="2 3">CBS 291.85</strain>
    </source>
</reference>
<protein>
    <recommendedName>
        <fullName evidence="4">F-box domain-containing protein</fullName>
    </recommendedName>
</protein>
<keyword evidence="3" id="KW-1185">Reference proteome</keyword>
<evidence type="ECO:0000313" key="3">
    <source>
        <dbReference type="Proteomes" id="UP000559256"/>
    </source>
</evidence>
<name>A0A8H5G3S4_9AGAR</name>
<comment type="caution">
    <text evidence="2">The sequence shown here is derived from an EMBL/GenBank/DDBJ whole genome shotgun (WGS) entry which is preliminary data.</text>
</comment>
<sequence length="623" mass="70855">MEENLSPHNMSNMPAGNCSYVVEIDIIDQKIQRIAKEARKGQDSSVDSTDPQVEKHVELDELTKLKTRRNELVPISRLPEELLSKFFKLCVRPKKNYYAPMFHRWSWTKVSHICKHWRNVALGCPALWGCLDLTTPTWIPEMLRRSQMAPLVINMPQLLILKPKSADAIKTLEKALGELEMLQAAPLLHTLQLSAKETGDWFAESECIVVLPLDFLGGHTPSLRHVDLQDFHIPWDSSVFRNLTSLKIIHKSTDHAPSLQQLTEILSRMPASLETLELERVLSLANSTTTIKVVQLPRLRSIRLDGDVVSCANLLERISFPSTTTMEFDCVVRYEADALEKASPMLATLSRLRGRMSQAFPSESSLSAMSDLYISCHNPFHVQLPGENGASASWHSGSYWLDFRMLYDTSRNDNLNLRIIEVISPLTHVRVLSLDNPSSTLVNALNQPMVSLDCVHTLHLHGSYLSDIFEELKAFIETEQRFALFPSLKSFSLSEVEFFDYSTETYEDLYLLKDMLVLRSEKAPIESLQLKMCKSLSRKHIRLLREVCQNVEWDREVGVEEESNYADEDESVGKRLSGDEESEDGSSEEMASDEDSMLEFSAIQEAEREYYINRGIPTALLFG</sequence>
<organism evidence="2 3">
    <name type="scientific">Tetrapyrgos nigripes</name>
    <dbReference type="NCBI Taxonomy" id="182062"/>
    <lineage>
        <taxon>Eukaryota</taxon>
        <taxon>Fungi</taxon>
        <taxon>Dikarya</taxon>
        <taxon>Basidiomycota</taxon>
        <taxon>Agaricomycotina</taxon>
        <taxon>Agaricomycetes</taxon>
        <taxon>Agaricomycetidae</taxon>
        <taxon>Agaricales</taxon>
        <taxon>Marasmiineae</taxon>
        <taxon>Marasmiaceae</taxon>
        <taxon>Tetrapyrgos</taxon>
    </lineage>
</organism>
<feature type="compositionally biased region" description="Acidic residues" evidence="1">
    <location>
        <begin position="579"/>
        <end position="597"/>
    </location>
</feature>
<dbReference type="EMBL" id="JAACJM010000050">
    <property type="protein sequence ID" value="KAF5357691.1"/>
    <property type="molecule type" value="Genomic_DNA"/>
</dbReference>
<gene>
    <name evidence="2" type="ORF">D9758_007487</name>
</gene>
<evidence type="ECO:0000313" key="2">
    <source>
        <dbReference type="EMBL" id="KAF5357691.1"/>
    </source>
</evidence>
<dbReference type="InterPro" id="IPR032675">
    <property type="entry name" value="LRR_dom_sf"/>
</dbReference>
<feature type="region of interest" description="Disordered" evidence="1">
    <location>
        <begin position="559"/>
        <end position="598"/>
    </location>
</feature>
<accession>A0A8H5G3S4</accession>
<feature type="compositionally biased region" description="Acidic residues" evidence="1">
    <location>
        <begin position="559"/>
        <end position="570"/>
    </location>
</feature>
<dbReference type="Gene3D" id="1.20.1280.50">
    <property type="match status" value="1"/>
</dbReference>
<evidence type="ECO:0008006" key="4">
    <source>
        <dbReference type="Google" id="ProtNLM"/>
    </source>
</evidence>